<evidence type="ECO:0000313" key="3">
    <source>
        <dbReference type="Proteomes" id="UP000238338"/>
    </source>
</evidence>
<proteinExistence type="predicted"/>
<dbReference type="InterPro" id="IPR007730">
    <property type="entry name" value="SPOR-like_dom"/>
</dbReference>
<sequence>MADADYDDYYEYGGYTPGHAAGDGGGRWQRLINGAGALTSLALMAGIAVWGYKLAVRDVNGIPVIRALEGPARVAPENPGGELALHQGMAVNRIAAEGTAGEPADRLTLAPAPTGLAEDDTAMGTLSGTNRDMGEDGAKFVRVPQGDERLQPAAMRPIEPLPDGPAEPINTEDGAPFVAPDLIPASVPGVSRSLLPARKPATGQGATVSVPASVDATEAGAASDEFDAVAEAAAAAVLAAMTPEAEIDLNAATLAPGTRLVQIGAYPNEAEARLEWDKTATRFAALMQGKHRVIEEATSGGQTFYRLRVEGFAGAEDAQAFCAALKAENAVCVPATVK</sequence>
<dbReference type="AlphaFoldDB" id="A0A2S8SA51"/>
<organism evidence="2 3">
    <name type="scientific">Albidovulum denitrificans</name>
    <dbReference type="NCBI Taxonomy" id="404881"/>
    <lineage>
        <taxon>Bacteria</taxon>
        <taxon>Pseudomonadati</taxon>
        <taxon>Pseudomonadota</taxon>
        <taxon>Alphaproteobacteria</taxon>
        <taxon>Rhodobacterales</taxon>
        <taxon>Paracoccaceae</taxon>
        <taxon>Albidovulum</taxon>
    </lineage>
</organism>
<dbReference type="EMBL" id="PVEP01000002">
    <property type="protein sequence ID" value="PQV57717.1"/>
    <property type="molecule type" value="Genomic_DNA"/>
</dbReference>
<evidence type="ECO:0000259" key="1">
    <source>
        <dbReference type="PROSITE" id="PS51724"/>
    </source>
</evidence>
<reference evidence="2 3" key="1">
    <citation type="submission" date="2018-02" db="EMBL/GenBank/DDBJ databases">
        <title>Genomic Encyclopedia of Archaeal and Bacterial Type Strains, Phase II (KMG-II): from individual species to whole genera.</title>
        <authorList>
            <person name="Goeker M."/>
        </authorList>
    </citation>
    <scope>NUCLEOTIDE SEQUENCE [LARGE SCALE GENOMIC DNA]</scope>
    <source>
        <strain evidence="2 3">DSM 18921</strain>
    </source>
</reference>
<dbReference type="Gene3D" id="3.30.70.1070">
    <property type="entry name" value="Sporulation related repeat"/>
    <property type="match status" value="1"/>
</dbReference>
<comment type="caution">
    <text evidence="2">The sequence shown here is derived from an EMBL/GenBank/DDBJ whole genome shotgun (WGS) entry which is preliminary data.</text>
</comment>
<dbReference type="Proteomes" id="UP000238338">
    <property type="component" value="Unassembled WGS sequence"/>
</dbReference>
<dbReference type="Pfam" id="PF05036">
    <property type="entry name" value="SPOR"/>
    <property type="match status" value="1"/>
</dbReference>
<protein>
    <submittedName>
        <fullName evidence="2">Sporulation related protein</fullName>
    </submittedName>
</protein>
<dbReference type="GO" id="GO:0042834">
    <property type="term" value="F:peptidoglycan binding"/>
    <property type="evidence" value="ECO:0007669"/>
    <property type="project" value="InterPro"/>
</dbReference>
<feature type="domain" description="SPOR" evidence="1">
    <location>
        <begin position="253"/>
        <end position="338"/>
    </location>
</feature>
<name>A0A2S8SA51_9RHOB</name>
<dbReference type="OrthoDB" id="8479416at2"/>
<accession>A0A2S8SA51</accession>
<gene>
    <name evidence="2" type="ORF">LX70_01523</name>
</gene>
<dbReference type="RefSeq" id="WP_105513940.1">
    <property type="nucleotide sequence ID" value="NZ_PVEP01000002.1"/>
</dbReference>
<dbReference type="PROSITE" id="PS51724">
    <property type="entry name" value="SPOR"/>
    <property type="match status" value="1"/>
</dbReference>
<evidence type="ECO:0000313" key="2">
    <source>
        <dbReference type="EMBL" id="PQV57717.1"/>
    </source>
</evidence>
<dbReference type="SUPFAM" id="SSF110997">
    <property type="entry name" value="Sporulation related repeat"/>
    <property type="match status" value="1"/>
</dbReference>
<dbReference type="InterPro" id="IPR036680">
    <property type="entry name" value="SPOR-like_sf"/>
</dbReference>
<keyword evidence="3" id="KW-1185">Reference proteome</keyword>